<gene>
    <name evidence="1" type="ORF">GTK09_19920</name>
</gene>
<reference evidence="1 2" key="1">
    <citation type="submission" date="2020-01" db="EMBL/GenBank/DDBJ databases">
        <title>Jiella pacifica sp. nov.</title>
        <authorList>
            <person name="Xue Z."/>
            <person name="Zhu S."/>
            <person name="Chen J."/>
            <person name="Yang J."/>
        </authorList>
    </citation>
    <scope>NUCLEOTIDE SEQUENCE [LARGE SCALE GENOMIC DNA]</scope>
    <source>
        <strain evidence="1 2">40Bstr34</strain>
    </source>
</reference>
<dbReference type="EMBL" id="JAAAMG010000019">
    <property type="protein sequence ID" value="NDW06688.1"/>
    <property type="molecule type" value="Genomic_DNA"/>
</dbReference>
<dbReference type="Proteomes" id="UP000469011">
    <property type="component" value="Unassembled WGS sequence"/>
</dbReference>
<accession>A0A6N9TCS6</accession>
<keyword evidence="2" id="KW-1185">Reference proteome</keyword>
<dbReference type="AlphaFoldDB" id="A0A6N9TCS6"/>
<dbReference type="RefSeq" id="WP_163465182.1">
    <property type="nucleotide sequence ID" value="NZ_JAAAMG010000019.1"/>
</dbReference>
<name>A0A6N9TCS6_9HYPH</name>
<proteinExistence type="predicted"/>
<dbReference type="Pfam" id="PF10931">
    <property type="entry name" value="DUF2735"/>
    <property type="match status" value="1"/>
</dbReference>
<protein>
    <submittedName>
        <fullName evidence="1">DUF2735 domain-containing protein</fullName>
    </submittedName>
</protein>
<organism evidence="1 2">
    <name type="scientific">Jiella pacifica</name>
    <dbReference type="NCBI Taxonomy" id="2696469"/>
    <lineage>
        <taxon>Bacteria</taxon>
        <taxon>Pseudomonadati</taxon>
        <taxon>Pseudomonadota</taxon>
        <taxon>Alphaproteobacteria</taxon>
        <taxon>Hyphomicrobiales</taxon>
        <taxon>Aurantimonadaceae</taxon>
        <taxon>Jiella</taxon>
    </lineage>
</organism>
<evidence type="ECO:0000313" key="1">
    <source>
        <dbReference type="EMBL" id="NDW06688.1"/>
    </source>
</evidence>
<dbReference type="InterPro" id="IPR021232">
    <property type="entry name" value="DUF2735"/>
</dbReference>
<comment type="caution">
    <text evidence="1">The sequence shown here is derived from an EMBL/GenBank/DDBJ whole genome shotgun (WGS) entry which is preliminary data.</text>
</comment>
<sequence length="64" mass="7513">MQPRENRQSAEILQFPIEARRNAVEMSRRFSKERLPDFVEVAMGGASYHEDAIREEAERNRLGH</sequence>
<evidence type="ECO:0000313" key="2">
    <source>
        <dbReference type="Proteomes" id="UP000469011"/>
    </source>
</evidence>